<dbReference type="AlphaFoldDB" id="A0A1R4IME7"/>
<evidence type="ECO:0000313" key="4">
    <source>
        <dbReference type="Proteomes" id="UP000195611"/>
    </source>
</evidence>
<gene>
    <name evidence="3" type="ORF">FM115_01730</name>
</gene>
<feature type="compositionally biased region" description="Basic and acidic residues" evidence="1">
    <location>
        <begin position="145"/>
        <end position="201"/>
    </location>
</feature>
<evidence type="ECO:0000313" key="3">
    <source>
        <dbReference type="EMBL" id="SJN20948.1"/>
    </source>
</evidence>
<keyword evidence="2" id="KW-0472">Membrane</keyword>
<organism evidence="3 4">
    <name type="scientific">Marinilactibacillus psychrotolerans 42ea</name>
    <dbReference type="NCBI Taxonomy" id="1255609"/>
    <lineage>
        <taxon>Bacteria</taxon>
        <taxon>Bacillati</taxon>
        <taxon>Bacillota</taxon>
        <taxon>Bacilli</taxon>
        <taxon>Lactobacillales</taxon>
        <taxon>Carnobacteriaceae</taxon>
        <taxon>Marinilactibacillus</taxon>
    </lineage>
</organism>
<evidence type="ECO:0008006" key="5">
    <source>
        <dbReference type="Google" id="ProtNLM"/>
    </source>
</evidence>
<accession>A0A1R4IME7</accession>
<feature type="region of interest" description="Disordered" evidence="1">
    <location>
        <begin position="145"/>
        <end position="202"/>
    </location>
</feature>
<keyword evidence="2" id="KW-1133">Transmembrane helix</keyword>
<evidence type="ECO:0000256" key="1">
    <source>
        <dbReference type="SAM" id="MobiDB-lite"/>
    </source>
</evidence>
<sequence>MDNLFLFISIVSIIALIVGMIKPDFVLKFLEKEKRNRKYVSLVFGISLLVSFILFGMTVDTTEDEEIAPNQIEEVEADEEEEEVVLLTLSDEEKELLEENYSELSSGQIRNKVDKILKNIDDYEDADQEFILQHKDRIEEEQVAFKEKERKEKEEEKKEAEKKRKEKEEAEKAQREKEEAERKKKEEAEKAQREKEEKEKYNTGITRNDMARDKDGLMGEYVKFSGKVVQVMQGDGYNQYRFAVNDDYDQMILIEIANDLIDSNILEDDYITIEGMSSGNHNYTTVLGAEQTIPAVIVDNVYLD</sequence>
<feature type="transmembrane region" description="Helical" evidence="2">
    <location>
        <begin position="39"/>
        <end position="59"/>
    </location>
</feature>
<name>A0A1R4IME7_9LACT</name>
<evidence type="ECO:0000256" key="2">
    <source>
        <dbReference type="SAM" id="Phobius"/>
    </source>
</evidence>
<dbReference type="EMBL" id="FUKW01000030">
    <property type="protein sequence ID" value="SJN20948.1"/>
    <property type="molecule type" value="Genomic_DNA"/>
</dbReference>
<reference evidence="3 4" key="1">
    <citation type="submission" date="2017-02" db="EMBL/GenBank/DDBJ databases">
        <authorList>
            <person name="Peterson S.W."/>
        </authorList>
    </citation>
    <scope>NUCLEOTIDE SEQUENCE [LARGE SCALE GENOMIC DNA]</scope>
    <source>
        <strain evidence="3 4">42ea</strain>
    </source>
</reference>
<protein>
    <recommendedName>
        <fullName evidence="5">TolA protein</fullName>
    </recommendedName>
</protein>
<proteinExistence type="predicted"/>
<dbReference type="RefSeq" id="WP_087057133.1">
    <property type="nucleotide sequence ID" value="NZ_FUKW01000030.1"/>
</dbReference>
<feature type="transmembrane region" description="Helical" evidence="2">
    <location>
        <begin position="6"/>
        <end position="27"/>
    </location>
</feature>
<dbReference type="Proteomes" id="UP000195611">
    <property type="component" value="Unassembled WGS sequence"/>
</dbReference>
<keyword evidence="2" id="KW-0812">Transmembrane</keyword>